<evidence type="ECO:0000313" key="4">
    <source>
        <dbReference type="Proteomes" id="UP001548713"/>
    </source>
</evidence>
<gene>
    <name evidence="3" type="ORF">ABVV53_13500</name>
</gene>
<comment type="caution">
    <text evidence="3">The sequence shown here is derived from an EMBL/GenBank/DDBJ whole genome shotgun (WGS) entry which is preliminary data.</text>
</comment>
<dbReference type="SUPFAM" id="SSF51735">
    <property type="entry name" value="NAD(P)-binding Rossmann-fold domains"/>
    <property type="match status" value="1"/>
</dbReference>
<name>A0ABV2D3L6_9SPHN</name>
<dbReference type="RefSeq" id="WP_353984945.1">
    <property type="nucleotide sequence ID" value="NZ_JBEWLY010000021.1"/>
</dbReference>
<accession>A0ABV2D3L6</accession>
<evidence type="ECO:0000313" key="3">
    <source>
        <dbReference type="EMBL" id="MET1756455.1"/>
    </source>
</evidence>
<dbReference type="InterPro" id="IPR002347">
    <property type="entry name" value="SDR_fam"/>
</dbReference>
<sequence length="133" mass="14102">MATGAGSGIGRAIAQKLARDGAAVAIWDINQQSAEETQRLVNADGGRAIAVAWTAPSRRTSPPASELGPITILMNNAGITGTVPSSICRSTTWIAMEYAAQNVTVNMVPPASSIRRCCVHRPSMWTPTRPRCR</sequence>
<organism evidence="3 4">
    <name type="scientific">Novosphingobium kalidii</name>
    <dbReference type="NCBI Taxonomy" id="3230299"/>
    <lineage>
        <taxon>Bacteria</taxon>
        <taxon>Pseudomonadati</taxon>
        <taxon>Pseudomonadota</taxon>
        <taxon>Alphaproteobacteria</taxon>
        <taxon>Sphingomonadales</taxon>
        <taxon>Sphingomonadaceae</taxon>
        <taxon>Novosphingobium</taxon>
    </lineage>
</organism>
<protein>
    <submittedName>
        <fullName evidence="3">SDR family NAD(P)-dependent oxidoreductase</fullName>
    </submittedName>
</protein>
<keyword evidence="2" id="KW-0560">Oxidoreductase</keyword>
<evidence type="ECO:0000256" key="1">
    <source>
        <dbReference type="ARBA" id="ARBA00006484"/>
    </source>
</evidence>
<dbReference type="PANTHER" id="PTHR24322:SF736">
    <property type="entry name" value="RETINOL DEHYDROGENASE 10"/>
    <property type="match status" value="1"/>
</dbReference>
<dbReference type="EMBL" id="JBEWLY010000021">
    <property type="protein sequence ID" value="MET1756455.1"/>
    <property type="molecule type" value="Genomic_DNA"/>
</dbReference>
<keyword evidence="4" id="KW-1185">Reference proteome</keyword>
<dbReference type="PANTHER" id="PTHR24322">
    <property type="entry name" value="PKSB"/>
    <property type="match status" value="1"/>
</dbReference>
<dbReference type="Pfam" id="PF00106">
    <property type="entry name" value="adh_short"/>
    <property type="match status" value="1"/>
</dbReference>
<reference evidence="3 4" key="1">
    <citation type="submission" date="2024-07" db="EMBL/GenBank/DDBJ databases">
        <title>Novosphingobium kalidii RD2P27.</title>
        <authorList>
            <person name="Sun J.-Q."/>
        </authorList>
    </citation>
    <scope>NUCLEOTIDE SEQUENCE [LARGE SCALE GENOMIC DNA]</scope>
    <source>
        <strain evidence="3 4">RD2P27</strain>
    </source>
</reference>
<evidence type="ECO:0000256" key="2">
    <source>
        <dbReference type="ARBA" id="ARBA00023002"/>
    </source>
</evidence>
<dbReference type="InterPro" id="IPR036291">
    <property type="entry name" value="NAD(P)-bd_dom_sf"/>
</dbReference>
<proteinExistence type="inferred from homology"/>
<dbReference type="Proteomes" id="UP001548713">
    <property type="component" value="Unassembled WGS sequence"/>
</dbReference>
<comment type="similarity">
    <text evidence="1">Belongs to the short-chain dehydrogenases/reductases (SDR) family.</text>
</comment>
<dbReference type="Gene3D" id="3.40.50.720">
    <property type="entry name" value="NAD(P)-binding Rossmann-like Domain"/>
    <property type="match status" value="1"/>
</dbReference>